<dbReference type="SUPFAM" id="SSF51735">
    <property type="entry name" value="NAD(P)-binding Rossmann-fold domains"/>
    <property type="match status" value="1"/>
</dbReference>
<dbReference type="OrthoDB" id="7941246at2"/>
<name>A0A1G8ALG1_9MICO</name>
<proteinExistence type="predicted"/>
<organism evidence="2 3">
    <name type="scientific">Agrococcus jejuensis</name>
    <dbReference type="NCBI Taxonomy" id="399736"/>
    <lineage>
        <taxon>Bacteria</taxon>
        <taxon>Bacillati</taxon>
        <taxon>Actinomycetota</taxon>
        <taxon>Actinomycetes</taxon>
        <taxon>Micrococcales</taxon>
        <taxon>Microbacteriaceae</taxon>
        <taxon>Agrococcus</taxon>
    </lineage>
</organism>
<dbReference type="Proteomes" id="UP000198822">
    <property type="component" value="Chromosome I"/>
</dbReference>
<dbReference type="AlphaFoldDB" id="A0A1G8ALG1"/>
<dbReference type="PANTHER" id="PTHR48079">
    <property type="entry name" value="PROTEIN YEEZ"/>
    <property type="match status" value="1"/>
</dbReference>
<evidence type="ECO:0000259" key="1">
    <source>
        <dbReference type="Pfam" id="PF01370"/>
    </source>
</evidence>
<dbReference type="GO" id="GO:0004029">
    <property type="term" value="F:aldehyde dehydrogenase (NAD+) activity"/>
    <property type="evidence" value="ECO:0007669"/>
    <property type="project" value="TreeGrafter"/>
</dbReference>
<gene>
    <name evidence="2" type="ORF">SAMN04489720_0413</name>
</gene>
<feature type="domain" description="NAD-dependent epimerase/dehydratase" evidence="1">
    <location>
        <begin position="3"/>
        <end position="196"/>
    </location>
</feature>
<dbReference type="GO" id="GO:0005737">
    <property type="term" value="C:cytoplasm"/>
    <property type="evidence" value="ECO:0007669"/>
    <property type="project" value="TreeGrafter"/>
</dbReference>
<dbReference type="Gene3D" id="3.40.50.720">
    <property type="entry name" value="NAD(P)-binding Rossmann-like Domain"/>
    <property type="match status" value="1"/>
</dbReference>
<dbReference type="EMBL" id="LT629695">
    <property type="protein sequence ID" value="SDH21160.1"/>
    <property type="molecule type" value="Genomic_DNA"/>
</dbReference>
<dbReference type="PANTHER" id="PTHR48079:SF6">
    <property type="entry name" value="NAD(P)-BINDING DOMAIN-CONTAINING PROTEIN-RELATED"/>
    <property type="match status" value="1"/>
</dbReference>
<dbReference type="InterPro" id="IPR001509">
    <property type="entry name" value="Epimerase_deHydtase"/>
</dbReference>
<dbReference type="InterPro" id="IPR036291">
    <property type="entry name" value="NAD(P)-bd_dom_sf"/>
</dbReference>
<protein>
    <submittedName>
        <fullName evidence="2">Nucleoside-diphosphate-sugar epimerase</fullName>
    </submittedName>
</protein>
<dbReference type="InterPro" id="IPR051783">
    <property type="entry name" value="NAD(P)-dependent_oxidoreduct"/>
</dbReference>
<evidence type="ECO:0000313" key="3">
    <source>
        <dbReference type="Proteomes" id="UP000198822"/>
    </source>
</evidence>
<sequence length="322" mass="33400">MRVLVLGGTAWLGHAIAAAHLAAGHDVTCVARGAAVPDGATLVQADRDDGADALAALTGEWDEVVDVTRIPAHASAAAQALAERARHWTLVSTVSVHRDVDRVGDDESAPLLEPAAEPDDYGRAKVHVEQTMQQALGARLLVLRPGLIVGPGDPSDRYGSWAARAALAGDDPLLVPERDVAAQVIDVRDLADAVVDLGTRGVVGVRTAVGPVSTLHGLVDEIRAAAGHAGPVVLASDADLERLDVQPWGGPRSLALWLPVGYDGHGSRSNAALLDDGVHLRPTAETARDVVADERERGLERARASGISRADELAVLAALAGD</sequence>
<dbReference type="STRING" id="399736.SAMN04489720_0413"/>
<accession>A0A1G8ALG1</accession>
<keyword evidence="3" id="KW-1185">Reference proteome</keyword>
<dbReference type="Pfam" id="PF01370">
    <property type="entry name" value="Epimerase"/>
    <property type="match status" value="1"/>
</dbReference>
<dbReference type="RefSeq" id="WP_092501990.1">
    <property type="nucleotide sequence ID" value="NZ_LT629695.1"/>
</dbReference>
<evidence type="ECO:0000313" key="2">
    <source>
        <dbReference type="EMBL" id="SDH21160.1"/>
    </source>
</evidence>
<reference evidence="3" key="1">
    <citation type="submission" date="2016-10" db="EMBL/GenBank/DDBJ databases">
        <authorList>
            <person name="Varghese N."/>
            <person name="Submissions S."/>
        </authorList>
    </citation>
    <scope>NUCLEOTIDE SEQUENCE [LARGE SCALE GENOMIC DNA]</scope>
    <source>
        <strain evidence="3">DSM 22002</strain>
    </source>
</reference>